<sequence length="71" mass="7534">MGAKARVGRGVGTISSTPMASGRGATPATHCHGEDSVVVLDKDEDSEEPVASRRTRDRGLDNVRTESLARR</sequence>
<proteinExistence type="predicted"/>
<evidence type="ECO:0000256" key="1">
    <source>
        <dbReference type="SAM" id="MobiDB-lite"/>
    </source>
</evidence>
<comment type="caution">
    <text evidence="2">The sequence shown here is derived from an EMBL/GenBank/DDBJ whole genome shotgun (WGS) entry which is preliminary data.</text>
</comment>
<reference evidence="2" key="1">
    <citation type="submission" date="2020-06" db="EMBL/GenBank/DDBJ databases">
        <authorList>
            <person name="Li T."/>
            <person name="Hu X."/>
            <person name="Zhang T."/>
            <person name="Song X."/>
            <person name="Zhang H."/>
            <person name="Dai N."/>
            <person name="Sheng W."/>
            <person name="Hou X."/>
            <person name="Wei L."/>
        </authorList>
    </citation>
    <scope>NUCLEOTIDE SEQUENCE</scope>
    <source>
        <strain evidence="2">KEN1</strain>
        <tissue evidence="2">Leaf</tissue>
    </source>
</reference>
<accession>A0AAW2XXH1</accession>
<gene>
    <name evidence="2" type="ORF">Slati_0497900</name>
</gene>
<protein>
    <submittedName>
        <fullName evidence="2">Uncharacterized protein</fullName>
    </submittedName>
</protein>
<reference evidence="2" key="2">
    <citation type="journal article" date="2024" name="Plant">
        <title>Genomic evolution and insights into agronomic trait innovations of Sesamum species.</title>
        <authorList>
            <person name="Miao H."/>
            <person name="Wang L."/>
            <person name="Qu L."/>
            <person name="Liu H."/>
            <person name="Sun Y."/>
            <person name="Le M."/>
            <person name="Wang Q."/>
            <person name="Wei S."/>
            <person name="Zheng Y."/>
            <person name="Lin W."/>
            <person name="Duan Y."/>
            <person name="Cao H."/>
            <person name="Xiong S."/>
            <person name="Wang X."/>
            <person name="Wei L."/>
            <person name="Li C."/>
            <person name="Ma Q."/>
            <person name="Ju M."/>
            <person name="Zhao R."/>
            <person name="Li G."/>
            <person name="Mu C."/>
            <person name="Tian Q."/>
            <person name="Mei H."/>
            <person name="Zhang T."/>
            <person name="Gao T."/>
            <person name="Zhang H."/>
        </authorList>
    </citation>
    <scope>NUCLEOTIDE SEQUENCE</scope>
    <source>
        <strain evidence="2">KEN1</strain>
    </source>
</reference>
<evidence type="ECO:0000313" key="2">
    <source>
        <dbReference type="EMBL" id="KAL0458707.1"/>
    </source>
</evidence>
<feature type="region of interest" description="Disordered" evidence="1">
    <location>
        <begin position="1"/>
        <end position="71"/>
    </location>
</feature>
<organism evidence="2">
    <name type="scientific">Sesamum latifolium</name>
    <dbReference type="NCBI Taxonomy" id="2727402"/>
    <lineage>
        <taxon>Eukaryota</taxon>
        <taxon>Viridiplantae</taxon>
        <taxon>Streptophyta</taxon>
        <taxon>Embryophyta</taxon>
        <taxon>Tracheophyta</taxon>
        <taxon>Spermatophyta</taxon>
        <taxon>Magnoliopsida</taxon>
        <taxon>eudicotyledons</taxon>
        <taxon>Gunneridae</taxon>
        <taxon>Pentapetalae</taxon>
        <taxon>asterids</taxon>
        <taxon>lamiids</taxon>
        <taxon>Lamiales</taxon>
        <taxon>Pedaliaceae</taxon>
        <taxon>Sesamum</taxon>
    </lineage>
</organism>
<name>A0AAW2XXH1_9LAMI</name>
<dbReference type="EMBL" id="JACGWN010000002">
    <property type="protein sequence ID" value="KAL0458707.1"/>
    <property type="molecule type" value="Genomic_DNA"/>
</dbReference>
<feature type="compositionally biased region" description="Basic and acidic residues" evidence="1">
    <location>
        <begin position="57"/>
        <end position="71"/>
    </location>
</feature>
<dbReference type="AlphaFoldDB" id="A0AAW2XXH1"/>